<proteinExistence type="predicted"/>
<dbReference type="SUPFAM" id="SSF53098">
    <property type="entry name" value="Ribonuclease H-like"/>
    <property type="match status" value="1"/>
</dbReference>
<evidence type="ECO:0008006" key="5">
    <source>
        <dbReference type="Google" id="ProtNLM"/>
    </source>
</evidence>
<accession>A0AAD9WS36</accession>
<name>A0AAD9WS36_9ROSI</name>
<dbReference type="GO" id="GO:0004523">
    <property type="term" value="F:RNA-DNA hybrid ribonuclease activity"/>
    <property type="evidence" value="ECO:0007669"/>
    <property type="project" value="InterPro"/>
</dbReference>
<keyword evidence="4" id="KW-1185">Reference proteome</keyword>
<organism evidence="3 4">
    <name type="scientific">Dipteronia dyeriana</name>
    <dbReference type="NCBI Taxonomy" id="168575"/>
    <lineage>
        <taxon>Eukaryota</taxon>
        <taxon>Viridiplantae</taxon>
        <taxon>Streptophyta</taxon>
        <taxon>Embryophyta</taxon>
        <taxon>Tracheophyta</taxon>
        <taxon>Spermatophyta</taxon>
        <taxon>Magnoliopsida</taxon>
        <taxon>eudicotyledons</taxon>
        <taxon>Gunneridae</taxon>
        <taxon>Pentapetalae</taxon>
        <taxon>rosids</taxon>
        <taxon>malvids</taxon>
        <taxon>Sapindales</taxon>
        <taxon>Sapindaceae</taxon>
        <taxon>Hippocastanoideae</taxon>
        <taxon>Acereae</taxon>
        <taxon>Dipteronia</taxon>
    </lineage>
</organism>
<evidence type="ECO:0000259" key="2">
    <source>
        <dbReference type="Pfam" id="PF13966"/>
    </source>
</evidence>
<dbReference type="Proteomes" id="UP001280121">
    <property type="component" value="Unassembled WGS sequence"/>
</dbReference>
<sequence length="218" mass="24413">MMGRFLASRLISRLLLNRLPTEDRLCKVGFHLASRCSVCGVNSESSDHLFIRCPLAIALWEVVFSAFQRRVSADTWSSFFSQAMSVSFSDHVRDLWKTTIHVVVWSVWIAHDLLILRRFDLRGCPAKASVIMSVIWSPPAPGWTKVNTDGAALSSSGAGGCGGIFRNCRAFIKGCFVVPLDHVFSFEVELLAASISINFAWHNGWHRIWFESDSSYVV</sequence>
<dbReference type="Pfam" id="PF13456">
    <property type="entry name" value="RVT_3"/>
    <property type="match status" value="1"/>
</dbReference>
<dbReference type="InterPro" id="IPR012337">
    <property type="entry name" value="RNaseH-like_sf"/>
</dbReference>
<reference evidence="3" key="1">
    <citation type="journal article" date="2023" name="Plant J.">
        <title>Genome sequences and population genomics provide insights into the demographic history, inbreeding, and mutation load of two 'living fossil' tree species of Dipteronia.</title>
        <authorList>
            <person name="Feng Y."/>
            <person name="Comes H.P."/>
            <person name="Chen J."/>
            <person name="Zhu S."/>
            <person name="Lu R."/>
            <person name="Zhang X."/>
            <person name="Li P."/>
            <person name="Qiu J."/>
            <person name="Olsen K.M."/>
            <person name="Qiu Y."/>
        </authorList>
    </citation>
    <scope>NUCLEOTIDE SEQUENCE</scope>
    <source>
        <strain evidence="3">KIB01</strain>
    </source>
</reference>
<feature type="domain" description="RNase H type-1" evidence="1">
    <location>
        <begin position="147"/>
        <end position="218"/>
    </location>
</feature>
<dbReference type="InterPro" id="IPR052929">
    <property type="entry name" value="RNase_H-like_EbsB-rel"/>
</dbReference>
<dbReference type="PANTHER" id="PTHR47074:SF75">
    <property type="entry name" value="RNASE H TYPE-1 DOMAIN-CONTAINING PROTEIN"/>
    <property type="match status" value="1"/>
</dbReference>
<evidence type="ECO:0000313" key="3">
    <source>
        <dbReference type="EMBL" id="KAK2640353.1"/>
    </source>
</evidence>
<evidence type="ECO:0000259" key="1">
    <source>
        <dbReference type="Pfam" id="PF13456"/>
    </source>
</evidence>
<dbReference type="InterPro" id="IPR036397">
    <property type="entry name" value="RNaseH_sf"/>
</dbReference>
<protein>
    <recommendedName>
        <fullName evidence="5">Reverse transcriptase zinc-binding domain-containing protein</fullName>
    </recommendedName>
</protein>
<dbReference type="PANTHER" id="PTHR47074">
    <property type="entry name" value="BNAC02G40300D PROTEIN"/>
    <property type="match status" value="1"/>
</dbReference>
<feature type="domain" description="Reverse transcriptase zinc-binding" evidence="2">
    <location>
        <begin position="11"/>
        <end position="60"/>
    </location>
</feature>
<dbReference type="AlphaFoldDB" id="A0AAD9WS36"/>
<dbReference type="Gene3D" id="3.30.420.10">
    <property type="entry name" value="Ribonuclease H-like superfamily/Ribonuclease H"/>
    <property type="match status" value="1"/>
</dbReference>
<comment type="caution">
    <text evidence="3">The sequence shown here is derived from an EMBL/GenBank/DDBJ whole genome shotgun (WGS) entry which is preliminary data.</text>
</comment>
<dbReference type="InterPro" id="IPR026960">
    <property type="entry name" value="RVT-Znf"/>
</dbReference>
<evidence type="ECO:0000313" key="4">
    <source>
        <dbReference type="Proteomes" id="UP001280121"/>
    </source>
</evidence>
<gene>
    <name evidence="3" type="ORF">Ddye_028148</name>
</gene>
<dbReference type="Pfam" id="PF13966">
    <property type="entry name" value="zf-RVT"/>
    <property type="match status" value="1"/>
</dbReference>
<dbReference type="InterPro" id="IPR002156">
    <property type="entry name" value="RNaseH_domain"/>
</dbReference>
<dbReference type="GO" id="GO:0003676">
    <property type="term" value="F:nucleic acid binding"/>
    <property type="evidence" value="ECO:0007669"/>
    <property type="project" value="InterPro"/>
</dbReference>
<dbReference type="EMBL" id="JANJYI010000008">
    <property type="protein sequence ID" value="KAK2640353.1"/>
    <property type="molecule type" value="Genomic_DNA"/>
</dbReference>